<evidence type="ECO:0000256" key="3">
    <source>
        <dbReference type="ARBA" id="ARBA00037324"/>
    </source>
</evidence>
<comment type="function">
    <text evidence="3">Probable phosphatase.</text>
</comment>
<evidence type="ECO:0000256" key="1">
    <source>
        <dbReference type="ARBA" id="ARBA00022801"/>
    </source>
</evidence>
<sequence>MLLVEYYLISSENPETSKAIIGKLSKETATSTGNSLCDSRITDSDGTSTIFLNMSSLSPDLLPVETMASICWSETSLHLFPIGIDVVMSIYLRSSMVHGHDMLGQELFVIDAWIRDASLPLILRGGFDVVLESVKCGNHELPNLVADEDDGNNGLSDYQACSLLELYLDTFPSFPVDSSMGFADVSFQNYELINSGRLIDVVEKYVTLPFLDNAIESSGIPNNESTREIMSSDDACLFLATHQEFDLNCFSGDFGKIDCFNPQLDFRSFHDIWAVPSNFPTLLPKDETQERKPITLVLDLDETLVHSTLEECDDADFTFSVFSNMEEQTVYVRRRPFLQIFLERVAQMFEIVIFTASLSIYATQLLDILDPDQKIISRRVFRESCLFSDGCYTKDLNILGVDLAKVAIIDNTPQVFQLQVNNGIPIKSWFDDPSDCALVQLLPFLETLVDAEDVRPIIANKFGNEV</sequence>
<dbReference type="InterPro" id="IPR011948">
    <property type="entry name" value="Dullard_phosphatase"/>
</dbReference>
<dbReference type="PROSITE" id="PS50969">
    <property type="entry name" value="FCP1"/>
    <property type="match status" value="1"/>
</dbReference>
<proteinExistence type="inferred from homology"/>
<dbReference type="Proteomes" id="UP000734854">
    <property type="component" value="Unassembled WGS sequence"/>
</dbReference>
<gene>
    <name evidence="6" type="ORF">ZIOFF_029207</name>
</gene>
<keyword evidence="1" id="KW-0378">Hydrolase</keyword>
<dbReference type="InterPro" id="IPR004274">
    <property type="entry name" value="FCP1_dom"/>
</dbReference>
<dbReference type="PANTHER" id="PTHR12210">
    <property type="entry name" value="DULLARD PROTEIN PHOSPHATASE"/>
    <property type="match status" value="1"/>
</dbReference>
<dbReference type="SMART" id="SM00577">
    <property type="entry name" value="CPDc"/>
    <property type="match status" value="1"/>
</dbReference>
<evidence type="ECO:0000313" key="6">
    <source>
        <dbReference type="EMBL" id="KAG6511152.1"/>
    </source>
</evidence>
<dbReference type="AlphaFoldDB" id="A0A8J5LEA4"/>
<protein>
    <recommendedName>
        <fullName evidence="5">FCP1 homology domain-containing protein</fullName>
    </recommendedName>
</protein>
<evidence type="ECO:0000313" key="7">
    <source>
        <dbReference type="Proteomes" id="UP000734854"/>
    </source>
</evidence>
<dbReference type="NCBIfam" id="TIGR02251">
    <property type="entry name" value="HIF-SF_euk"/>
    <property type="match status" value="1"/>
</dbReference>
<organism evidence="6 7">
    <name type="scientific">Zingiber officinale</name>
    <name type="common">Ginger</name>
    <name type="synonym">Amomum zingiber</name>
    <dbReference type="NCBI Taxonomy" id="94328"/>
    <lineage>
        <taxon>Eukaryota</taxon>
        <taxon>Viridiplantae</taxon>
        <taxon>Streptophyta</taxon>
        <taxon>Embryophyta</taxon>
        <taxon>Tracheophyta</taxon>
        <taxon>Spermatophyta</taxon>
        <taxon>Magnoliopsida</taxon>
        <taxon>Liliopsida</taxon>
        <taxon>Zingiberales</taxon>
        <taxon>Zingiberaceae</taxon>
        <taxon>Zingiber</taxon>
    </lineage>
</organism>
<comment type="similarity">
    <text evidence="4">Belongs to the CTDSPL2 family.</text>
</comment>
<dbReference type="Gene3D" id="3.40.50.1000">
    <property type="entry name" value="HAD superfamily/HAD-like"/>
    <property type="match status" value="1"/>
</dbReference>
<keyword evidence="7" id="KW-1185">Reference proteome</keyword>
<keyword evidence="2" id="KW-0904">Protein phosphatase</keyword>
<evidence type="ECO:0000259" key="5">
    <source>
        <dbReference type="PROSITE" id="PS50969"/>
    </source>
</evidence>
<feature type="domain" description="FCP1 homology" evidence="5">
    <location>
        <begin position="289"/>
        <end position="448"/>
    </location>
</feature>
<dbReference type="CDD" id="cd07521">
    <property type="entry name" value="HAD_FCP1-like"/>
    <property type="match status" value="1"/>
</dbReference>
<name>A0A8J5LEA4_ZINOF</name>
<dbReference type="EMBL" id="JACMSC010000008">
    <property type="protein sequence ID" value="KAG6511152.1"/>
    <property type="molecule type" value="Genomic_DNA"/>
</dbReference>
<dbReference type="SUPFAM" id="SSF56784">
    <property type="entry name" value="HAD-like"/>
    <property type="match status" value="1"/>
</dbReference>
<dbReference type="Pfam" id="PF03031">
    <property type="entry name" value="NIF"/>
    <property type="match status" value="1"/>
</dbReference>
<comment type="caution">
    <text evidence="6">The sequence shown here is derived from an EMBL/GenBank/DDBJ whole genome shotgun (WGS) entry which is preliminary data.</text>
</comment>
<dbReference type="GO" id="GO:0004721">
    <property type="term" value="F:phosphoprotein phosphatase activity"/>
    <property type="evidence" value="ECO:0007669"/>
    <property type="project" value="UniProtKB-KW"/>
</dbReference>
<accession>A0A8J5LEA4</accession>
<evidence type="ECO:0000256" key="2">
    <source>
        <dbReference type="ARBA" id="ARBA00022912"/>
    </source>
</evidence>
<evidence type="ECO:0000256" key="4">
    <source>
        <dbReference type="ARBA" id="ARBA00038355"/>
    </source>
</evidence>
<dbReference type="FunFam" id="3.40.50.1000:FF:000015">
    <property type="entry name" value="CTD small phosphatase-like protein 2"/>
    <property type="match status" value="1"/>
</dbReference>
<dbReference type="InterPro" id="IPR050365">
    <property type="entry name" value="TIM50"/>
</dbReference>
<dbReference type="InterPro" id="IPR036412">
    <property type="entry name" value="HAD-like_sf"/>
</dbReference>
<dbReference type="GO" id="GO:0005634">
    <property type="term" value="C:nucleus"/>
    <property type="evidence" value="ECO:0007669"/>
    <property type="project" value="UniProtKB-ARBA"/>
</dbReference>
<dbReference type="InterPro" id="IPR023214">
    <property type="entry name" value="HAD_sf"/>
</dbReference>
<reference evidence="6 7" key="1">
    <citation type="submission" date="2020-08" db="EMBL/GenBank/DDBJ databases">
        <title>Plant Genome Project.</title>
        <authorList>
            <person name="Zhang R.-G."/>
        </authorList>
    </citation>
    <scope>NUCLEOTIDE SEQUENCE [LARGE SCALE GENOMIC DNA]</scope>
    <source>
        <tissue evidence="6">Rhizome</tissue>
    </source>
</reference>